<dbReference type="EMBL" id="MT142879">
    <property type="protein sequence ID" value="QJA89933.1"/>
    <property type="molecule type" value="Genomic_DNA"/>
</dbReference>
<gene>
    <name evidence="1" type="ORF">MM415A00329_0029</name>
    <name evidence="2" type="ORF">MM415B02471_0007</name>
</gene>
<sequence length="153" mass="17979">MRTDIYAHELTVGKLKGIRVSEKMYDVIEGVTDYADDFDNPTIMTWGRSVDIYNMTFKSRNIFGDNLMEIRFSMNMPDLVQSVEVIEKDILPIVSERLPQLIITGRRDIVSDGFRRLIDEHYTLGYQSGDFVGFYDRDKDFKYCFGTKVYRRK</sequence>
<protein>
    <submittedName>
        <fullName evidence="1">Uncharacterized protein</fullName>
    </submittedName>
</protein>
<organism evidence="1">
    <name type="scientific">viral metagenome</name>
    <dbReference type="NCBI Taxonomy" id="1070528"/>
    <lineage>
        <taxon>unclassified sequences</taxon>
        <taxon>metagenomes</taxon>
        <taxon>organismal metagenomes</taxon>
    </lineage>
</organism>
<dbReference type="AlphaFoldDB" id="A0A6M3KNH8"/>
<reference evidence="1" key="1">
    <citation type="submission" date="2020-03" db="EMBL/GenBank/DDBJ databases">
        <title>The deep terrestrial virosphere.</title>
        <authorList>
            <person name="Holmfeldt K."/>
            <person name="Nilsson E."/>
            <person name="Simone D."/>
            <person name="Lopez-Fernandez M."/>
            <person name="Wu X."/>
            <person name="de Brujin I."/>
            <person name="Lundin D."/>
            <person name="Andersson A."/>
            <person name="Bertilsson S."/>
            <person name="Dopson M."/>
        </authorList>
    </citation>
    <scope>NUCLEOTIDE SEQUENCE</scope>
    <source>
        <strain evidence="1">MM415A00329</strain>
        <strain evidence="2">MM415B02471</strain>
    </source>
</reference>
<name>A0A6M3KNH8_9ZZZZ</name>
<evidence type="ECO:0000313" key="2">
    <source>
        <dbReference type="EMBL" id="QJA89933.1"/>
    </source>
</evidence>
<accession>A0A6M3KNH8</accession>
<dbReference type="EMBL" id="MT142500">
    <property type="protein sequence ID" value="QJA82975.1"/>
    <property type="molecule type" value="Genomic_DNA"/>
</dbReference>
<evidence type="ECO:0000313" key="1">
    <source>
        <dbReference type="EMBL" id="QJA82975.1"/>
    </source>
</evidence>
<proteinExistence type="predicted"/>